<dbReference type="GO" id="GO:0019171">
    <property type="term" value="F:(3R)-hydroxyacyl-[acyl-carrier-protein] dehydratase activity"/>
    <property type="evidence" value="ECO:0007669"/>
    <property type="project" value="TreeGrafter"/>
</dbReference>
<organism evidence="2 3">
    <name type="scientific">Desulfofundulus kuznetsovii (strain DSM 6115 / VKM B-1805 / 17)</name>
    <name type="common">Desulfotomaculum kuznetsovii</name>
    <dbReference type="NCBI Taxonomy" id="760568"/>
    <lineage>
        <taxon>Bacteria</taxon>
        <taxon>Bacillati</taxon>
        <taxon>Bacillota</taxon>
        <taxon>Clostridia</taxon>
        <taxon>Eubacteriales</taxon>
        <taxon>Peptococcaceae</taxon>
        <taxon>Desulfofundulus</taxon>
    </lineage>
</organism>
<dbReference type="Gene3D" id="3.10.129.10">
    <property type="entry name" value="Hotdog Thioesterase"/>
    <property type="match status" value="1"/>
</dbReference>
<dbReference type="Proteomes" id="UP000009229">
    <property type="component" value="Chromosome"/>
</dbReference>
<dbReference type="GO" id="GO:0006633">
    <property type="term" value="P:fatty acid biosynthetic process"/>
    <property type="evidence" value="ECO:0007669"/>
    <property type="project" value="TreeGrafter"/>
</dbReference>
<dbReference type="Pfam" id="PF13452">
    <property type="entry name" value="FAS1_DH_region"/>
    <property type="match status" value="1"/>
</dbReference>
<dbReference type="SUPFAM" id="SSF54637">
    <property type="entry name" value="Thioesterase/thiol ester dehydrase-isomerase"/>
    <property type="match status" value="1"/>
</dbReference>
<dbReference type="InterPro" id="IPR029069">
    <property type="entry name" value="HotDog_dom_sf"/>
</dbReference>
<evidence type="ECO:0000259" key="1">
    <source>
        <dbReference type="Pfam" id="PF13452"/>
    </source>
</evidence>
<accession>A0AAU8PEN6</accession>
<dbReference type="EMBL" id="CP002770">
    <property type="protein sequence ID" value="AEG13969.1"/>
    <property type="molecule type" value="Genomic_DNA"/>
</dbReference>
<proteinExistence type="predicted"/>
<reference evidence="3" key="1">
    <citation type="submission" date="2011-05" db="EMBL/GenBank/DDBJ databases">
        <title>Complete sequence of Desulfotomaculum kuznetsovii DSM 6115.</title>
        <authorList>
            <person name="Lucas S."/>
            <person name="Han J."/>
            <person name="Lapidus A."/>
            <person name="Cheng J.-F."/>
            <person name="Goodwin L."/>
            <person name="Pitluck S."/>
            <person name="Peters L."/>
            <person name="Mikhailova N."/>
            <person name="Lu M."/>
            <person name="Saunders E."/>
            <person name="Han C."/>
            <person name="Tapia R."/>
            <person name="Land M."/>
            <person name="Hauser L."/>
            <person name="Kyrpides N."/>
            <person name="Ivanova N."/>
            <person name="Pagani I."/>
            <person name="Nazina T."/>
            <person name="Ivanova A."/>
            <person name="Parshina S."/>
            <person name="Kuever J."/>
            <person name="Muyzer G."/>
            <person name="Plugge C."/>
            <person name="Stams A."/>
            <person name="Woyke T."/>
        </authorList>
    </citation>
    <scope>NUCLEOTIDE SEQUENCE [LARGE SCALE GENOMIC DNA]</scope>
    <source>
        <strain evidence="3">DSM 6115 / VKM B-1805 / 17</strain>
    </source>
</reference>
<dbReference type="AlphaFoldDB" id="A0AAU8PEN6"/>
<dbReference type="RefSeq" id="WP_013821484.1">
    <property type="nucleotide sequence ID" value="NC_015573.1"/>
</dbReference>
<dbReference type="KEGG" id="dku:Desku_0340"/>
<gene>
    <name evidence="2" type="ordered locus">Desku_0340</name>
</gene>
<dbReference type="CDD" id="cd03441">
    <property type="entry name" value="R_hydratase_like"/>
    <property type="match status" value="1"/>
</dbReference>
<sequence length="144" mass="16513">MVEAKQKLYFDDIEVGMEFPPAITKLTREDILNYAEAVEDYNPLFLDENFAKNTKFKGLVNHPTTAAILKGYNTYTGLPPGIIHAKQRYKFYSPTRPGEELLTRAKVIDKYVKRGKKYVVIQSLTLNRQGEKKVESTATLIWPL</sequence>
<name>A0AAU8PEN6_DESK7</name>
<dbReference type="PANTHER" id="PTHR43437">
    <property type="entry name" value="HYDROXYACYL-THIOESTER DEHYDRATASE TYPE 2, MITOCHONDRIAL-RELATED"/>
    <property type="match status" value="1"/>
</dbReference>
<dbReference type="InterPro" id="IPR050965">
    <property type="entry name" value="UPF0336/Enoyl-CoA_hydratase"/>
</dbReference>
<dbReference type="PANTHER" id="PTHR43437:SF3">
    <property type="entry name" value="HYDROXYACYL-THIOESTER DEHYDRATASE TYPE 2, MITOCHONDRIAL"/>
    <property type="match status" value="1"/>
</dbReference>
<feature type="domain" description="FAS1-like dehydratase" evidence="1">
    <location>
        <begin position="15"/>
        <end position="132"/>
    </location>
</feature>
<evidence type="ECO:0000313" key="2">
    <source>
        <dbReference type="EMBL" id="AEG13969.1"/>
    </source>
</evidence>
<protein>
    <submittedName>
        <fullName evidence="2">MaoC domain protein dehydratase</fullName>
    </submittedName>
</protein>
<evidence type="ECO:0000313" key="3">
    <source>
        <dbReference type="Proteomes" id="UP000009229"/>
    </source>
</evidence>
<keyword evidence="3" id="KW-1185">Reference proteome</keyword>
<dbReference type="InterPro" id="IPR039569">
    <property type="entry name" value="FAS1-like_DH_region"/>
</dbReference>